<feature type="region of interest" description="Disordered" evidence="3">
    <location>
        <begin position="1"/>
        <end position="52"/>
    </location>
</feature>
<reference evidence="4 5" key="1">
    <citation type="journal article" date="2018" name="MBio">
        <title>Comparative Genomics Reveals the Core Gene Toolbox for the Fungus-Insect Symbiosis.</title>
        <authorList>
            <person name="Wang Y."/>
            <person name="Stata M."/>
            <person name="Wang W."/>
            <person name="Stajich J.E."/>
            <person name="White M.M."/>
            <person name="Moncalvo J.M."/>
        </authorList>
    </citation>
    <scope>NUCLEOTIDE SEQUENCE [LARGE SCALE GENOMIC DNA]</scope>
    <source>
        <strain evidence="4 5">SWE-8-4</strain>
    </source>
</reference>
<dbReference type="STRING" id="133385.A0A2T9YPS3"/>
<evidence type="ECO:0000256" key="1">
    <source>
        <dbReference type="ARBA" id="ARBA00008842"/>
    </source>
</evidence>
<dbReference type="GO" id="GO:0016020">
    <property type="term" value="C:membrane"/>
    <property type="evidence" value="ECO:0007669"/>
    <property type="project" value="TreeGrafter"/>
</dbReference>
<feature type="compositionally biased region" description="Basic and acidic residues" evidence="3">
    <location>
        <begin position="7"/>
        <end position="24"/>
    </location>
</feature>
<dbReference type="Gene3D" id="3.30.70.3490">
    <property type="match status" value="1"/>
</dbReference>
<evidence type="ECO:0000313" key="5">
    <source>
        <dbReference type="Proteomes" id="UP000245383"/>
    </source>
</evidence>
<dbReference type="EMBL" id="MBFR01000095">
    <property type="protein sequence ID" value="PVU94322.1"/>
    <property type="molecule type" value="Genomic_DNA"/>
</dbReference>
<dbReference type="InterPro" id="IPR018494">
    <property type="entry name" value="Oxysterol-bd_CS"/>
</dbReference>
<name>A0A2T9YPS3_9FUNG</name>
<keyword evidence="5" id="KW-1185">Reference proteome</keyword>
<proteinExistence type="inferred from homology"/>
<dbReference type="PANTHER" id="PTHR10972">
    <property type="entry name" value="OXYSTEROL-BINDING PROTEIN-RELATED"/>
    <property type="match status" value="1"/>
</dbReference>
<gene>
    <name evidence="4" type="ORF">BB561_002628</name>
</gene>
<protein>
    <recommendedName>
        <fullName evidence="6">Oxysterol-binding protein</fullName>
    </recommendedName>
</protein>
<evidence type="ECO:0000256" key="2">
    <source>
        <dbReference type="RuleBase" id="RU003844"/>
    </source>
</evidence>
<evidence type="ECO:0008006" key="6">
    <source>
        <dbReference type="Google" id="ProtNLM"/>
    </source>
</evidence>
<dbReference type="Pfam" id="PF01237">
    <property type="entry name" value="Oxysterol_BP"/>
    <property type="match status" value="1"/>
</dbReference>
<evidence type="ECO:0000313" key="4">
    <source>
        <dbReference type="EMBL" id="PVU94322.1"/>
    </source>
</evidence>
<dbReference type="PROSITE" id="PS01013">
    <property type="entry name" value="OSBP"/>
    <property type="match status" value="1"/>
</dbReference>
<sequence>MFKSKKSRESSAEPKAESKAESKESSAAPSIPDTTQIPDSPEPADPELQEDQKKTSGMFKILAKLIGVKDLINLRLSLPTQYLDPVSNLEYWGYMEHPDYFIRIPDNDDPVERIINTARWWIVKDSKFLNKKLSKPFNSVLGEQFFCKWLVEKKISTSPSESREVSPASDNSSYRSVSQTSTGATPDSYQVEYITEQVSHHPPVSAYSYRCEEKKIEAVGLDHISARFASLSVIISPGSWNKGIFLTLGTRDNETYNCTHSNGQVVGWLTNKLKAISIGTIRITCPKTKLACILDFAEKNWYGKIKDIVEGVVFTYDPENSDIQDWTSKTIPSNITPIAKIKGQWDGKTFVEYTSKPESEPILLVDMHTAKPGKKIVKPIEEQGENESRKVWGKVMEKMVQRDYTNATKLKIELEEYQRTLATERVNSAQEFIPALFVKDFDDGKPKLLDDAKINI</sequence>
<feature type="region of interest" description="Disordered" evidence="3">
    <location>
        <begin position="160"/>
        <end position="185"/>
    </location>
</feature>
<organism evidence="4 5">
    <name type="scientific">Smittium simulii</name>
    <dbReference type="NCBI Taxonomy" id="133385"/>
    <lineage>
        <taxon>Eukaryota</taxon>
        <taxon>Fungi</taxon>
        <taxon>Fungi incertae sedis</taxon>
        <taxon>Zoopagomycota</taxon>
        <taxon>Kickxellomycotina</taxon>
        <taxon>Harpellomycetes</taxon>
        <taxon>Harpellales</taxon>
        <taxon>Legeriomycetaceae</taxon>
        <taxon>Smittium</taxon>
    </lineage>
</organism>
<comment type="caution">
    <text evidence="4">The sequence shown here is derived from an EMBL/GenBank/DDBJ whole genome shotgun (WGS) entry which is preliminary data.</text>
</comment>
<dbReference type="GO" id="GO:0032934">
    <property type="term" value="F:sterol binding"/>
    <property type="evidence" value="ECO:0007669"/>
    <property type="project" value="TreeGrafter"/>
</dbReference>
<dbReference type="OrthoDB" id="48057at2759"/>
<comment type="similarity">
    <text evidence="1 2">Belongs to the OSBP family.</text>
</comment>
<evidence type="ECO:0000256" key="3">
    <source>
        <dbReference type="SAM" id="MobiDB-lite"/>
    </source>
</evidence>
<dbReference type="InterPro" id="IPR000648">
    <property type="entry name" value="Oxysterol-bd"/>
</dbReference>
<dbReference type="SUPFAM" id="SSF144000">
    <property type="entry name" value="Oxysterol-binding protein-like"/>
    <property type="match status" value="1"/>
</dbReference>
<accession>A0A2T9YPS3</accession>
<dbReference type="AlphaFoldDB" id="A0A2T9YPS3"/>
<dbReference type="PANTHER" id="PTHR10972:SF212">
    <property type="entry name" value="OXYSTEROL-BINDING PROTEIN-LIKE PROTEIN 1"/>
    <property type="match status" value="1"/>
</dbReference>
<feature type="compositionally biased region" description="Polar residues" evidence="3">
    <location>
        <begin position="168"/>
        <end position="185"/>
    </location>
</feature>
<dbReference type="GO" id="GO:0005829">
    <property type="term" value="C:cytosol"/>
    <property type="evidence" value="ECO:0007669"/>
    <property type="project" value="TreeGrafter"/>
</dbReference>
<dbReference type="InterPro" id="IPR037239">
    <property type="entry name" value="OSBP_sf"/>
</dbReference>
<dbReference type="Proteomes" id="UP000245383">
    <property type="component" value="Unassembled WGS sequence"/>
</dbReference>
<dbReference type="Gene3D" id="2.40.160.120">
    <property type="match status" value="1"/>
</dbReference>